<protein>
    <submittedName>
        <fullName evidence="1">Uncharacterized protein</fullName>
    </submittedName>
</protein>
<name>J9BSB4_9ZZZZ</name>
<proteinExistence type="predicted"/>
<comment type="caution">
    <text evidence="1">The sequence shown here is derived from an EMBL/GenBank/DDBJ whole genome shotgun (WGS) entry which is preliminary data.</text>
</comment>
<organism evidence="1">
    <name type="scientific">gut metagenome</name>
    <dbReference type="NCBI Taxonomy" id="749906"/>
    <lineage>
        <taxon>unclassified sequences</taxon>
        <taxon>metagenomes</taxon>
        <taxon>organismal metagenomes</taxon>
    </lineage>
</organism>
<sequence length="23" mass="2847">IFCKIIKVTENQPLDLFYHAKYY</sequence>
<gene>
    <name evidence="1" type="ORF">EVA_21418</name>
</gene>
<accession>J9BSB4</accession>
<evidence type="ECO:0000313" key="1">
    <source>
        <dbReference type="EMBL" id="EJW90470.1"/>
    </source>
</evidence>
<dbReference type="EMBL" id="AMCI01008821">
    <property type="protein sequence ID" value="EJW90470.1"/>
    <property type="molecule type" value="Genomic_DNA"/>
</dbReference>
<dbReference type="AlphaFoldDB" id="J9BSB4"/>
<reference evidence="1" key="1">
    <citation type="journal article" date="2012" name="PLoS ONE">
        <title>Gene sets for utilization of primary and secondary nutrition supplies in the distal gut of endangered iberian lynx.</title>
        <authorList>
            <person name="Alcaide M."/>
            <person name="Messina E."/>
            <person name="Richter M."/>
            <person name="Bargiela R."/>
            <person name="Peplies J."/>
            <person name="Huws S.A."/>
            <person name="Newbold C.J."/>
            <person name="Golyshin P.N."/>
            <person name="Simon M.A."/>
            <person name="Lopez G."/>
            <person name="Yakimov M.M."/>
            <person name="Ferrer M."/>
        </authorList>
    </citation>
    <scope>NUCLEOTIDE SEQUENCE</scope>
</reference>
<feature type="non-terminal residue" evidence="1">
    <location>
        <position position="1"/>
    </location>
</feature>